<dbReference type="PANTHER" id="PTHR11241">
    <property type="entry name" value="DEOXYURIDINE 5'-TRIPHOSPHATE NUCLEOTIDOHYDROLASE"/>
    <property type="match status" value="1"/>
</dbReference>
<dbReference type="GO" id="GO:0004170">
    <property type="term" value="F:dUTP diphosphatase activity"/>
    <property type="evidence" value="ECO:0007669"/>
    <property type="project" value="UniProtKB-EC"/>
</dbReference>
<dbReference type="RefSeq" id="WP_127731587.1">
    <property type="nucleotide sequence ID" value="NZ_SACP01000017.1"/>
</dbReference>
<dbReference type="Gene3D" id="2.70.40.10">
    <property type="match status" value="1"/>
</dbReference>
<comment type="similarity">
    <text evidence="1">Belongs to the dUTPase family.</text>
</comment>
<reference evidence="7 8" key="1">
    <citation type="submission" date="2019-01" db="EMBL/GenBank/DDBJ databases">
        <authorList>
            <person name="Chen W.-M."/>
        </authorList>
    </citation>
    <scope>NUCLEOTIDE SEQUENCE [LARGE SCALE GENOMIC DNA]</scope>
    <source>
        <strain evidence="7 8">TER-1</strain>
    </source>
</reference>
<dbReference type="NCBIfam" id="NF001862">
    <property type="entry name" value="PRK00601.1"/>
    <property type="match status" value="1"/>
</dbReference>
<dbReference type="CDD" id="cd07557">
    <property type="entry name" value="trimeric_dUTPase"/>
    <property type="match status" value="1"/>
</dbReference>
<evidence type="ECO:0000259" key="6">
    <source>
        <dbReference type="Pfam" id="PF00692"/>
    </source>
</evidence>
<dbReference type="EMBL" id="SACP01000017">
    <property type="protein sequence ID" value="RVU16214.1"/>
    <property type="molecule type" value="Genomic_DNA"/>
</dbReference>
<evidence type="ECO:0000256" key="4">
    <source>
        <dbReference type="ARBA" id="ARBA00023080"/>
    </source>
</evidence>
<keyword evidence="4" id="KW-0546">Nucleotide metabolism</keyword>
<dbReference type="GO" id="GO:0000287">
    <property type="term" value="F:magnesium ion binding"/>
    <property type="evidence" value="ECO:0007669"/>
    <property type="project" value="InterPro"/>
</dbReference>
<dbReference type="InterPro" id="IPR029054">
    <property type="entry name" value="dUTPase-like"/>
</dbReference>
<accession>A0A437P1P8</accession>
<feature type="domain" description="dUTPase-like" evidence="6">
    <location>
        <begin position="36"/>
        <end position="170"/>
    </location>
</feature>
<evidence type="ECO:0000256" key="3">
    <source>
        <dbReference type="ARBA" id="ARBA00022801"/>
    </source>
</evidence>
<dbReference type="InterPro" id="IPR008181">
    <property type="entry name" value="dUTPase"/>
</dbReference>
<dbReference type="NCBIfam" id="TIGR00576">
    <property type="entry name" value="dut"/>
    <property type="match status" value="1"/>
</dbReference>
<dbReference type="GO" id="GO:0006226">
    <property type="term" value="P:dUMP biosynthetic process"/>
    <property type="evidence" value="ECO:0007669"/>
    <property type="project" value="InterPro"/>
</dbReference>
<evidence type="ECO:0000313" key="7">
    <source>
        <dbReference type="EMBL" id="RVU16214.1"/>
    </source>
</evidence>
<keyword evidence="3 7" id="KW-0378">Hydrolase</keyword>
<name>A0A437P1P8_9HYPH</name>
<proteinExistence type="inferred from homology"/>
<gene>
    <name evidence="7" type="ORF">EOE48_17855</name>
</gene>
<keyword evidence="8" id="KW-1185">Reference proteome</keyword>
<dbReference type="SUPFAM" id="SSF51283">
    <property type="entry name" value="dUTPase-like"/>
    <property type="match status" value="1"/>
</dbReference>
<dbReference type="Proteomes" id="UP000286997">
    <property type="component" value="Unassembled WGS sequence"/>
</dbReference>
<sequence length="172" mass="17775">MTDHPRPGTAPATGEGGLAVDLRILDTRLGGWGFPRWGSALAAGLDLHACLDEPLTLAPQAVPVLIPAGFAVAIRDPGWCALVCPRSGLGHRGLVLGNTIGVIDADYEGPLMLSVWNRSPAGTEPLEVRPGDRIAQLVFTRVARPSLRIVEAFAPGAEGGRGAGGFGSSGLR</sequence>
<dbReference type="PANTHER" id="PTHR11241:SF0">
    <property type="entry name" value="DEOXYURIDINE 5'-TRIPHOSPHATE NUCLEOTIDOHYDROLASE"/>
    <property type="match status" value="1"/>
</dbReference>
<comment type="catalytic activity">
    <reaction evidence="5">
        <text>dUTP + H2O = dUMP + diphosphate + H(+)</text>
        <dbReference type="Rhea" id="RHEA:10248"/>
        <dbReference type="ChEBI" id="CHEBI:15377"/>
        <dbReference type="ChEBI" id="CHEBI:15378"/>
        <dbReference type="ChEBI" id="CHEBI:33019"/>
        <dbReference type="ChEBI" id="CHEBI:61555"/>
        <dbReference type="ChEBI" id="CHEBI:246422"/>
        <dbReference type="EC" id="3.6.1.23"/>
    </reaction>
</comment>
<protein>
    <recommendedName>
        <fullName evidence="2">dUTP diphosphatase</fullName>
        <ecNumber evidence="2">3.6.1.23</ecNumber>
    </recommendedName>
</protein>
<dbReference type="OrthoDB" id="9809956at2"/>
<dbReference type="InterPro" id="IPR033704">
    <property type="entry name" value="dUTPase_trimeric"/>
</dbReference>
<dbReference type="GO" id="GO:0046081">
    <property type="term" value="P:dUTP catabolic process"/>
    <property type="evidence" value="ECO:0007669"/>
    <property type="project" value="InterPro"/>
</dbReference>
<dbReference type="AlphaFoldDB" id="A0A437P1P8"/>
<dbReference type="InterPro" id="IPR036157">
    <property type="entry name" value="dUTPase-like_sf"/>
</dbReference>
<evidence type="ECO:0000256" key="5">
    <source>
        <dbReference type="ARBA" id="ARBA00047686"/>
    </source>
</evidence>
<evidence type="ECO:0000256" key="1">
    <source>
        <dbReference type="ARBA" id="ARBA00006581"/>
    </source>
</evidence>
<evidence type="ECO:0000256" key="2">
    <source>
        <dbReference type="ARBA" id="ARBA00012379"/>
    </source>
</evidence>
<organism evidence="7 8">
    <name type="scientific">Methylobacterium oryzihabitans</name>
    <dbReference type="NCBI Taxonomy" id="2499852"/>
    <lineage>
        <taxon>Bacteria</taxon>
        <taxon>Pseudomonadati</taxon>
        <taxon>Pseudomonadota</taxon>
        <taxon>Alphaproteobacteria</taxon>
        <taxon>Hyphomicrobiales</taxon>
        <taxon>Methylobacteriaceae</taxon>
        <taxon>Methylobacterium</taxon>
    </lineage>
</organism>
<dbReference type="EC" id="3.6.1.23" evidence="2"/>
<evidence type="ECO:0000313" key="8">
    <source>
        <dbReference type="Proteomes" id="UP000286997"/>
    </source>
</evidence>
<comment type="caution">
    <text evidence="7">The sequence shown here is derived from an EMBL/GenBank/DDBJ whole genome shotgun (WGS) entry which is preliminary data.</text>
</comment>
<dbReference type="Pfam" id="PF00692">
    <property type="entry name" value="dUTPase"/>
    <property type="match status" value="1"/>
</dbReference>